<keyword evidence="1" id="KW-0255">Endonuclease</keyword>
<dbReference type="GO" id="GO:0004519">
    <property type="term" value="F:endonuclease activity"/>
    <property type="evidence" value="ECO:0007669"/>
    <property type="project" value="UniProtKB-KW"/>
</dbReference>
<keyword evidence="1" id="KW-0540">Nuclease</keyword>
<accession>A0A450WDZ3</accession>
<evidence type="ECO:0000313" key="1">
    <source>
        <dbReference type="EMBL" id="VFK15296.1"/>
    </source>
</evidence>
<dbReference type="AlphaFoldDB" id="A0A450WDZ3"/>
<keyword evidence="1" id="KW-0378">Hydrolase</keyword>
<gene>
    <name evidence="1" type="ORF">BECKLPF1236B_GA0070989_107512</name>
</gene>
<dbReference type="EMBL" id="CAADFK010000075">
    <property type="protein sequence ID" value="VFK15296.1"/>
    <property type="molecule type" value="Genomic_DNA"/>
</dbReference>
<protein>
    <submittedName>
        <fullName evidence="1">Type II restriction endonuclease EcoO109I</fullName>
    </submittedName>
</protein>
<name>A0A450WDZ3_9GAMM</name>
<reference evidence="1" key="1">
    <citation type="submission" date="2019-02" db="EMBL/GenBank/DDBJ databases">
        <authorList>
            <person name="Gruber-Vodicka R. H."/>
            <person name="Seah K. B. B."/>
        </authorList>
    </citation>
    <scope>NUCLEOTIDE SEQUENCE</scope>
    <source>
        <strain evidence="1">BECK_S313</strain>
    </source>
</reference>
<proteinExistence type="predicted"/>
<sequence length="199" mass="22644">MHSASSVLDGRRREGGVVRLATLKSGPRCLNDEMSKDLADDIVGHAEQWAKEAGVDHVDFTYGVLYGTKKRSNKKDWHILRNIVETRGARFVIKNPKHRWDCSFRIRGIRIDVAVRIGGDWWAHLGDTHTLAEIMCALIRSCVTPARTVEESAMYTISDLGDIVSTECVPGDYNVSLLQRSQIQWLFFLARHYCDRLEE</sequence>
<organism evidence="1">
    <name type="scientific">Candidatus Kentrum sp. LPFa</name>
    <dbReference type="NCBI Taxonomy" id="2126335"/>
    <lineage>
        <taxon>Bacteria</taxon>
        <taxon>Pseudomonadati</taxon>
        <taxon>Pseudomonadota</taxon>
        <taxon>Gammaproteobacteria</taxon>
        <taxon>Candidatus Kentrum</taxon>
    </lineage>
</organism>